<dbReference type="NCBIfam" id="TIGR04183">
    <property type="entry name" value="Por_Secre_tail"/>
    <property type="match status" value="1"/>
</dbReference>
<feature type="chain" id="PRO_5035325778" evidence="1">
    <location>
        <begin position="20"/>
        <end position="600"/>
    </location>
</feature>
<feature type="domain" description="Secretion system C-terminal sorting" evidence="2">
    <location>
        <begin position="528"/>
        <end position="598"/>
    </location>
</feature>
<accession>A0A8J8JVC4</accession>
<dbReference type="EMBL" id="WHPF01000013">
    <property type="protein sequence ID" value="NNV57245.1"/>
    <property type="molecule type" value="Genomic_DNA"/>
</dbReference>
<name>A0A8J8JVC4_9BACT</name>
<keyword evidence="4" id="KW-1185">Reference proteome</keyword>
<dbReference type="InterPro" id="IPR026444">
    <property type="entry name" value="Secre_tail"/>
</dbReference>
<dbReference type="RefSeq" id="WP_171609194.1">
    <property type="nucleotide sequence ID" value="NZ_WHPF01000013.1"/>
</dbReference>
<evidence type="ECO:0000313" key="4">
    <source>
        <dbReference type="Proteomes" id="UP000598971"/>
    </source>
</evidence>
<organism evidence="3 4">
    <name type="scientific">Limnovirga soli</name>
    <dbReference type="NCBI Taxonomy" id="2656915"/>
    <lineage>
        <taxon>Bacteria</taxon>
        <taxon>Pseudomonadati</taxon>
        <taxon>Bacteroidota</taxon>
        <taxon>Chitinophagia</taxon>
        <taxon>Chitinophagales</taxon>
        <taxon>Chitinophagaceae</taxon>
        <taxon>Limnovirga</taxon>
    </lineage>
</organism>
<dbReference type="NCBIfam" id="TIGR02608">
    <property type="entry name" value="delta_60_rpt"/>
    <property type="match status" value="6"/>
</dbReference>
<dbReference type="Gene3D" id="2.80.10.50">
    <property type="match status" value="3"/>
</dbReference>
<feature type="signal peptide" evidence="1">
    <location>
        <begin position="1"/>
        <end position="19"/>
    </location>
</feature>
<proteinExistence type="predicted"/>
<dbReference type="InterPro" id="IPR013431">
    <property type="entry name" value="Delta_60_rpt"/>
</dbReference>
<reference evidence="3" key="1">
    <citation type="submission" date="2019-10" db="EMBL/GenBank/DDBJ databases">
        <title>Draft genome sequence of Panacibacter sp. KCS-6.</title>
        <authorList>
            <person name="Yim K.J."/>
        </authorList>
    </citation>
    <scope>NUCLEOTIDE SEQUENCE</scope>
    <source>
        <strain evidence="3">KCS-6</strain>
    </source>
</reference>
<dbReference type="Pfam" id="PF18962">
    <property type="entry name" value="Por_Secre_tail"/>
    <property type="match status" value="1"/>
</dbReference>
<dbReference type="SUPFAM" id="SSF63829">
    <property type="entry name" value="Calcium-dependent phosphotriesterase"/>
    <property type="match status" value="1"/>
</dbReference>
<dbReference type="Proteomes" id="UP000598971">
    <property type="component" value="Unassembled WGS sequence"/>
</dbReference>
<gene>
    <name evidence="3" type="ORF">GD597_17370</name>
</gene>
<dbReference type="Pfam" id="PF17164">
    <property type="entry name" value="DUF5122"/>
    <property type="match status" value="7"/>
</dbReference>
<evidence type="ECO:0000256" key="1">
    <source>
        <dbReference type="SAM" id="SignalP"/>
    </source>
</evidence>
<evidence type="ECO:0000313" key="3">
    <source>
        <dbReference type="EMBL" id="NNV57245.1"/>
    </source>
</evidence>
<protein>
    <submittedName>
        <fullName evidence="3">T9SS type A sorting domain-containing protein</fullName>
    </submittedName>
</protein>
<evidence type="ECO:0000259" key="2">
    <source>
        <dbReference type="Pfam" id="PF18962"/>
    </source>
</evidence>
<keyword evidence="1" id="KW-0732">Signal</keyword>
<comment type="caution">
    <text evidence="3">The sequence shown here is derived from an EMBL/GenBank/DDBJ whole genome shotgun (WGS) entry which is preliminary data.</text>
</comment>
<dbReference type="AlphaFoldDB" id="A0A8J8JVC4"/>
<sequence length="600" mass="64929">MKKLFVCLVLISINFISYAQSGSSDDSFGNHGSVLDSSIWADCRVISVQKDGKIITGGLTLGTEGEFSTGALYVARFNSNGSPDIEFGINGKIIIQNISGAKPLYAQSIAFSSDNKIIVCGRFIVNSPFGSVGLLRLNDNGQVDSSFGANGFVTTKLSDWNDNIGGMAIQADDKIVVAGNKESDFSQSGDDFVLRYMPDGSLDEGFGDNGVVYTSYSSNIIPGAVKIQEDGKIIVGDIYGATNLLFQIVRYNTDGSLDHNFGIDGIARLKPAAGYFSALNDLSIQPVGKIVAVGVFGDEAIGLARFNQNGDIDMGFGELGGYSYTYAENTVASGKSVYVTPDNKIIVTANYINSNSQVAVIQYKETGRLDSLFGNNGIVELTLENTKPGVDLTSGKGFLQQDGKILISGTYVPSGGSSYNVGISRLNGANDKQSKYVKIKKWLHRHGFSWEDWPGRNISYYAVERSYNGNNFIQIAKIFNQGSKQYTYEDASPMSGDNYYRMTTVRVDGSISQSNIISILNNENAIKIYPNPVKNTLQIGGLSNTQPSKLLITNYNGIKFNSVVTNSNTYTWNVSQLKPGNYILSISTGNNLVSKKFVKE</sequence>